<accession>A0A0F9EYX3</accession>
<dbReference type="GO" id="GO:0003677">
    <property type="term" value="F:DNA binding"/>
    <property type="evidence" value="ECO:0007669"/>
    <property type="project" value="InterPro"/>
</dbReference>
<proteinExistence type="predicted"/>
<organism evidence="2">
    <name type="scientific">marine sediment metagenome</name>
    <dbReference type="NCBI Taxonomy" id="412755"/>
    <lineage>
        <taxon>unclassified sequences</taxon>
        <taxon>metagenomes</taxon>
        <taxon>ecological metagenomes</taxon>
    </lineage>
</organism>
<dbReference type="PANTHER" id="PTHR33055:SF15">
    <property type="entry name" value="TRANSPOSASE-RELATED"/>
    <property type="match status" value="1"/>
</dbReference>
<evidence type="ECO:0000313" key="2">
    <source>
        <dbReference type="EMBL" id="KKL29013.1"/>
    </source>
</evidence>
<dbReference type="InterPro" id="IPR002525">
    <property type="entry name" value="Transp_IS110-like_N"/>
</dbReference>
<comment type="caution">
    <text evidence="2">The sequence shown here is derived from an EMBL/GenBank/DDBJ whole genome shotgun (WGS) entry which is preliminary data.</text>
</comment>
<sequence length="134" mass="15503">MYICIMNNEGRILKHKNMSTTAENLIEVIEPYRSDMVLAVECIFTWYWIADLCSQIGVKFVLGHALYMKAIHGGKVKNDKIDSQKIAAMLLGGMLPMAYVYPQHMRSTRNLLRRRLYIARQKAELQTHIQNTNT</sequence>
<feature type="domain" description="Transposase IS110-like N-terminal" evidence="1">
    <location>
        <begin position="3"/>
        <end position="131"/>
    </location>
</feature>
<gene>
    <name evidence="2" type="ORF">LCGC14_2369360</name>
</gene>
<dbReference type="PANTHER" id="PTHR33055">
    <property type="entry name" value="TRANSPOSASE FOR INSERTION SEQUENCE ELEMENT IS1111A"/>
    <property type="match status" value="1"/>
</dbReference>
<dbReference type="GO" id="GO:0006313">
    <property type="term" value="P:DNA transposition"/>
    <property type="evidence" value="ECO:0007669"/>
    <property type="project" value="InterPro"/>
</dbReference>
<reference evidence="2" key="1">
    <citation type="journal article" date="2015" name="Nature">
        <title>Complex archaea that bridge the gap between prokaryotes and eukaryotes.</title>
        <authorList>
            <person name="Spang A."/>
            <person name="Saw J.H."/>
            <person name="Jorgensen S.L."/>
            <person name="Zaremba-Niedzwiedzka K."/>
            <person name="Martijn J."/>
            <person name="Lind A.E."/>
            <person name="van Eijk R."/>
            <person name="Schleper C."/>
            <person name="Guy L."/>
            <person name="Ettema T.J."/>
        </authorList>
    </citation>
    <scope>NUCLEOTIDE SEQUENCE</scope>
</reference>
<evidence type="ECO:0000259" key="1">
    <source>
        <dbReference type="Pfam" id="PF01548"/>
    </source>
</evidence>
<dbReference type="EMBL" id="LAZR01034889">
    <property type="protein sequence ID" value="KKL29013.1"/>
    <property type="molecule type" value="Genomic_DNA"/>
</dbReference>
<dbReference type="GO" id="GO:0004803">
    <property type="term" value="F:transposase activity"/>
    <property type="evidence" value="ECO:0007669"/>
    <property type="project" value="InterPro"/>
</dbReference>
<dbReference type="InterPro" id="IPR047650">
    <property type="entry name" value="Transpos_IS110"/>
</dbReference>
<protein>
    <recommendedName>
        <fullName evidence="1">Transposase IS110-like N-terminal domain-containing protein</fullName>
    </recommendedName>
</protein>
<dbReference type="AlphaFoldDB" id="A0A0F9EYX3"/>
<name>A0A0F9EYX3_9ZZZZ</name>
<dbReference type="Pfam" id="PF01548">
    <property type="entry name" value="DEDD_Tnp_IS110"/>
    <property type="match status" value="1"/>
</dbReference>